<dbReference type="AlphaFoldDB" id="A0A9P5PSV0"/>
<evidence type="ECO:0000313" key="1">
    <source>
        <dbReference type="EMBL" id="KAF9068758.1"/>
    </source>
</evidence>
<reference evidence="1" key="1">
    <citation type="submission" date="2020-11" db="EMBL/GenBank/DDBJ databases">
        <authorList>
            <consortium name="DOE Joint Genome Institute"/>
            <person name="Ahrendt S."/>
            <person name="Riley R."/>
            <person name="Andreopoulos W."/>
            <person name="Labutti K."/>
            <person name="Pangilinan J."/>
            <person name="Ruiz-Duenas F.J."/>
            <person name="Barrasa J.M."/>
            <person name="Sanchez-Garcia M."/>
            <person name="Camarero S."/>
            <person name="Miyauchi S."/>
            <person name="Serrano A."/>
            <person name="Linde D."/>
            <person name="Babiker R."/>
            <person name="Drula E."/>
            <person name="Ayuso-Fernandez I."/>
            <person name="Pacheco R."/>
            <person name="Padilla G."/>
            <person name="Ferreira P."/>
            <person name="Barriuso J."/>
            <person name="Kellner H."/>
            <person name="Castanera R."/>
            <person name="Alfaro M."/>
            <person name="Ramirez L."/>
            <person name="Pisabarro A.G."/>
            <person name="Kuo A."/>
            <person name="Tritt A."/>
            <person name="Lipzen A."/>
            <person name="He G."/>
            <person name="Yan M."/>
            <person name="Ng V."/>
            <person name="Cullen D."/>
            <person name="Martin F."/>
            <person name="Rosso M.-N."/>
            <person name="Henrissat B."/>
            <person name="Hibbett D."/>
            <person name="Martinez A.T."/>
            <person name="Grigoriev I.V."/>
        </authorList>
    </citation>
    <scope>NUCLEOTIDE SEQUENCE</scope>
    <source>
        <strain evidence="1">AH 40177</strain>
    </source>
</reference>
<evidence type="ECO:0000313" key="2">
    <source>
        <dbReference type="Proteomes" id="UP000772434"/>
    </source>
</evidence>
<comment type="caution">
    <text evidence="1">The sequence shown here is derived from an EMBL/GenBank/DDBJ whole genome shotgun (WGS) entry which is preliminary data.</text>
</comment>
<dbReference type="Proteomes" id="UP000772434">
    <property type="component" value="Unassembled WGS sequence"/>
</dbReference>
<organism evidence="1 2">
    <name type="scientific">Rhodocollybia butyracea</name>
    <dbReference type="NCBI Taxonomy" id="206335"/>
    <lineage>
        <taxon>Eukaryota</taxon>
        <taxon>Fungi</taxon>
        <taxon>Dikarya</taxon>
        <taxon>Basidiomycota</taxon>
        <taxon>Agaricomycotina</taxon>
        <taxon>Agaricomycetes</taxon>
        <taxon>Agaricomycetidae</taxon>
        <taxon>Agaricales</taxon>
        <taxon>Marasmiineae</taxon>
        <taxon>Omphalotaceae</taxon>
        <taxon>Rhodocollybia</taxon>
    </lineage>
</organism>
<protein>
    <submittedName>
        <fullName evidence="1">Uncharacterized protein</fullName>
    </submittedName>
</protein>
<keyword evidence="2" id="KW-1185">Reference proteome</keyword>
<accession>A0A9P5PSV0</accession>
<gene>
    <name evidence="1" type="ORF">BDP27DRAFT_1326567</name>
</gene>
<name>A0A9P5PSV0_9AGAR</name>
<sequence length="67" mass="8030">MDASSQGFISCKQTLMFPVIKIIDSTLTRQQPLSESVNIRNCHYRCEWYWEWCARARYQESRNCPPR</sequence>
<proteinExistence type="predicted"/>
<dbReference type="EMBL" id="JADNRY010000057">
    <property type="protein sequence ID" value="KAF9068758.1"/>
    <property type="molecule type" value="Genomic_DNA"/>
</dbReference>